<protein>
    <recommendedName>
        <fullName evidence="2">Tetratricopeptide repeat protein</fullName>
    </recommendedName>
</protein>
<evidence type="ECO:0000313" key="1">
    <source>
        <dbReference type="EMBL" id="MPL85550.1"/>
    </source>
</evidence>
<dbReference type="InterPro" id="IPR011990">
    <property type="entry name" value="TPR-like_helical_dom_sf"/>
</dbReference>
<dbReference type="PROSITE" id="PS50005">
    <property type="entry name" value="TPR"/>
    <property type="match status" value="1"/>
</dbReference>
<name>A0A644V2J4_9ZZZZ</name>
<comment type="caution">
    <text evidence="1">The sequence shown here is derived from an EMBL/GenBank/DDBJ whole genome shotgun (WGS) entry which is preliminary data.</text>
</comment>
<proteinExistence type="predicted"/>
<sequence length="106" mass="11889">MTFHPTNNPVFWKTTAESLFSEERYEKAAEAYLRLTNLLPNDADAWKGRGAALFGLERYGDAVSSFERALILSPDDRTSLEKLAECFDKLGASEKKAACLLRLSEL</sequence>
<dbReference type="Pfam" id="PF13371">
    <property type="entry name" value="TPR_9"/>
    <property type="match status" value="1"/>
</dbReference>
<dbReference type="InterPro" id="IPR019734">
    <property type="entry name" value="TPR_rpt"/>
</dbReference>
<dbReference type="SMART" id="SM00028">
    <property type="entry name" value="TPR"/>
    <property type="match status" value="2"/>
</dbReference>
<reference evidence="1" key="1">
    <citation type="submission" date="2019-08" db="EMBL/GenBank/DDBJ databases">
        <authorList>
            <person name="Kucharzyk K."/>
            <person name="Murdoch R.W."/>
            <person name="Higgins S."/>
            <person name="Loffler F."/>
        </authorList>
    </citation>
    <scope>NUCLEOTIDE SEQUENCE</scope>
</reference>
<dbReference type="EMBL" id="VSSQ01000207">
    <property type="protein sequence ID" value="MPL85550.1"/>
    <property type="molecule type" value="Genomic_DNA"/>
</dbReference>
<dbReference type="AlphaFoldDB" id="A0A644V2J4"/>
<evidence type="ECO:0008006" key="2">
    <source>
        <dbReference type="Google" id="ProtNLM"/>
    </source>
</evidence>
<dbReference type="SUPFAM" id="SSF48452">
    <property type="entry name" value="TPR-like"/>
    <property type="match status" value="1"/>
</dbReference>
<accession>A0A644V2J4</accession>
<dbReference type="Gene3D" id="1.25.40.10">
    <property type="entry name" value="Tetratricopeptide repeat domain"/>
    <property type="match status" value="1"/>
</dbReference>
<organism evidence="1">
    <name type="scientific">bioreactor metagenome</name>
    <dbReference type="NCBI Taxonomy" id="1076179"/>
    <lineage>
        <taxon>unclassified sequences</taxon>
        <taxon>metagenomes</taxon>
        <taxon>ecological metagenomes</taxon>
    </lineage>
</organism>
<gene>
    <name evidence="1" type="ORF">SDC9_31519</name>
</gene>